<feature type="transmembrane region" description="Helical" evidence="1">
    <location>
        <begin position="358"/>
        <end position="376"/>
    </location>
</feature>
<organism evidence="4 5">
    <name type="scientific">Xylanibacter rodentium</name>
    <dbReference type="NCBI Taxonomy" id="2736289"/>
    <lineage>
        <taxon>Bacteria</taxon>
        <taxon>Pseudomonadati</taxon>
        <taxon>Bacteroidota</taxon>
        <taxon>Bacteroidia</taxon>
        <taxon>Bacteroidales</taxon>
        <taxon>Prevotellaceae</taxon>
        <taxon>Xylanibacter</taxon>
    </lineage>
</organism>
<evidence type="ECO:0000256" key="1">
    <source>
        <dbReference type="SAM" id="Phobius"/>
    </source>
</evidence>
<name>A0ABX2AWV4_9BACT</name>
<dbReference type="Proteomes" id="UP001193734">
    <property type="component" value="Unassembled WGS sequence"/>
</dbReference>
<dbReference type="GeneID" id="82157587"/>
<sequence length="408" mass="46940">MKRLTINFRTIVKTVIITVTVYFLCVSAHGSTPGQHADLNADTTSDSIEVSLLTCSSGEEVYSLYGHTALRYHNLHNGEDWTFNYGIFSFKKPFFVLRFTMGITDYELGVIPFNIFKREYARTGRGVVEQVLNMTAEEKQTLYNALIENYSPENRVYRYNFFYNNCTTKVRDMIEHCLKGNIVYPEESSYPTYREAIHEYTVGHPWATFGNDLCIGAKADMAMSLREQQFLPDNLKNDFEKARIKSADGEYKPLVTDTRTIIEPQIQIIEKEFPFSPTQCAYILLSISIVIAVIEYKRKRTFIAWDSLIMLTDGIAGIILTVLLFSKHPTTSTNLQVLLINPLPLIYIYNVIKRRKTIYWKFSFTLIVLFFIGAFFQNYADGINIVALSLLIRCWINMRLSASPTSNK</sequence>
<evidence type="ECO:0000259" key="2">
    <source>
        <dbReference type="Pfam" id="PF13387"/>
    </source>
</evidence>
<dbReference type="Pfam" id="PF13387">
    <property type="entry name" value="Lnb_N"/>
    <property type="match status" value="1"/>
</dbReference>
<feature type="domain" description="Lnb-like transmembrane" evidence="3">
    <location>
        <begin position="270"/>
        <end position="400"/>
    </location>
</feature>
<dbReference type="InterPro" id="IPR025178">
    <property type="entry name" value="Lnb_N"/>
</dbReference>
<comment type="caution">
    <text evidence="4">The sequence shown here is derived from an EMBL/GenBank/DDBJ whole genome shotgun (WGS) entry which is preliminary data.</text>
</comment>
<dbReference type="Pfam" id="PF25221">
    <property type="entry name" value="5TMH_Lnb"/>
    <property type="match status" value="1"/>
</dbReference>
<reference evidence="4 5" key="1">
    <citation type="submission" date="2020-05" db="EMBL/GenBank/DDBJ databases">
        <title>Distinct polysaccharide utilization as determinants for interspecies competition between intestinal Prevotella spp.</title>
        <authorList>
            <person name="Galvez E.J.C."/>
            <person name="Iljazovic A."/>
            <person name="Strowig T."/>
        </authorList>
    </citation>
    <scope>NUCLEOTIDE SEQUENCE [LARGE SCALE GENOMIC DNA]</scope>
    <source>
        <strain evidence="4 5">PROD</strain>
    </source>
</reference>
<evidence type="ECO:0000313" key="5">
    <source>
        <dbReference type="Proteomes" id="UP001193734"/>
    </source>
</evidence>
<keyword evidence="1" id="KW-0812">Transmembrane</keyword>
<dbReference type="EMBL" id="JABKKE010000010">
    <property type="protein sequence ID" value="NPE14150.1"/>
    <property type="molecule type" value="Genomic_DNA"/>
</dbReference>
<feature type="transmembrane region" description="Helical" evidence="1">
    <location>
        <begin position="308"/>
        <end position="326"/>
    </location>
</feature>
<feature type="domain" description="Lnb N-terminal periplasmic" evidence="2">
    <location>
        <begin position="40"/>
        <end position="180"/>
    </location>
</feature>
<accession>A0ABX2AWV4</accession>
<evidence type="ECO:0000313" key="4">
    <source>
        <dbReference type="EMBL" id="NPE14150.1"/>
    </source>
</evidence>
<keyword evidence="1" id="KW-0472">Membrane</keyword>
<keyword evidence="1" id="KW-1133">Transmembrane helix</keyword>
<protein>
    <submittedName>
        <fullName evidence="4">DUF4105 domain-containing protein</fullName>
    </submittedName>
</protein>
<evidence type="ECO:0000259" key="3">
    <source>
        <dbReference type="Pfam" id="PF25221"/>
    </source>
</evidence>
<proteinExistence type="predicted"/>
<keyword evidence="5" id="KW-1185">Reference proteome</keyword>
<feature type="transmembrane region" description="Helical" evidence="1">
    <location>
        <begin position="332"/>
        <end position="351"/>
    </location>
</feature>
<dbReference type="InterPro" id="IPR057436">
    <property type="entry name" value="5TMH_Lnb"/>
</dbReference>
<dbReference type="RefSeq" id="WP_172324883.1">
    <property type="nucleotide sequence ID" value="NZ_CASGIA010000007.1"/>
</dbReference>
<gene>
    <name evidence="4" type="ORF">HPS55_07390</name>
</gene>